<keyword evidence="2" id="KW-1185">Reference proteome</keyword>
<dbReference type="RefSeq" id="WP_004319039.1">
    <property type="nucleotide sequence ID" value="NZ_ACFU01000007.1"/>
</dbReference>
<reference evidence="1 2" key="1">
    <citation type="submission" date="2008-08" db="EMBL/GenBank/DDBJ databases">
        <authorList>
            <person name="Madupu R."/>
            <person name="Durkin A.S."/>
            <person name="Torralba M."/>
            <person name="Methe B."/>
            <person name="Sutton G.G."/>
            <person name="Strausberg R.L."/>
            <person name="Nelson K.E."/>
        </authorList>
    </citation>
    <scope>NUCLEOTIDE SEQUENCE [LARGE SCALE GENOMIC DNA]</scope>
    <source>
        <strain evidence="1 2">RM3267</strain>
    </source>
</reference>
<accession>B9D0R8</accession>
<evidence type="ECO:0000313" key="1">
    <source>
        <dbReference type="EMBL" id="EEF14368.1"/>
    </source>
</evidence>
<protein>
    <submittedName>
        <fullName evidence="1">Uncharacterized protein</fullName>
    </submittedName>
</protein>
<gene>
    <name evidence="1" type="ORF">CAMRE0001_2714</name>
</gene>
<organism evidence="1 2">
    <name type="scientific">Campylobacter rectus RM3267</name>
    <dbReference type="NCBI Taxonomy" id="553218"/>
    <lineage>
        <taxon>Bacteria</taxon>
        <taxon>Pseudomonadati</taxon>
        <taxon>Campylobacterota</taxon>
        <taxon>Epsilonproteobacteria</taxon>
        <taxon>Campylobacterales</taxon>
        <taxon>Campylobacteraceae</taxon>
        <taxon>Campylobacter</taxon>
    </lineage>
</organism>
<dbReference type="EMBL" id="ACFU01000007">
    <property type="protein sequence ID" value="EEF14368.1"/>
    <property type="molecule type" value="Genomic_DNA"/>
</dbReference>
<dbReference type="STRING" id="553218.CAMRE0001_2714"/>
<dbReference type="Proteomes" id="UP000003082">
    <property type="component" value="Unassembled WGS sequence"/>
</dbReference>
<sequence length="64" mass="7285">MIKFSSADYLCFALLATASRGLAYAKFYLHNPKNHLTILCLDFLYSNLKSNLQILLAETRTLKT</sequence>
<dbReference type="AlphaFoldDB" id="B9D0R8"/>
<comment type="caution">
    <text evidence="1">The sequence shown here is derived from an EMBL/GenBank/DDBJ whole genome shotgun (WGS) entry which is preliminary data.</text>
</comment>
<name>B9D0R8_CAMRE</name>
<evidence type="ECO:0000313" key="2">
    <source>
        <dbReference type="Proteomes" id="UP000003082"/>
    </source>
</evidence>
<proteinExistence type="predicted"/>
<dbReference type="eggNOG" id="ENOG5031B1M">
    <property type="taxonomic scope" value="Bacteria"/>
</dbReference>